<keyword evidence="4" id="KW-0067">ATP-binding</keyword>
<evidence type="ECO:0000256" key="3">
    <source>
        <dbReference type="ARBA" id="ARBA00022777"/>
    </source>
</evidence>
<dbReference type="PANTHER" id="PTHR43289">
    <property type="entry name" value="MITOGEN-ACTIVATED PROTEIN KINASE KINASE KINASE 20-RELATED"/>
    <property type="match status" value="1"/>
</dbReference>
<dbReference type="Pfam" id="PF00069">
    <property type="entry name" value="Pkinase"/>
    <property type="match status" value="1"/>
</dbReference>
<comment type="caution">
    <text evidence="7">The sequence shown here is derived from an EMBL/GenBank/DDBJ whole genome shotgun (WGS) entry which is preliminary data.</text>
</comment>
<feature type="domain" description="Protein kinase" evidence="6">
    <location>
        <begin position="21"/>
        <end position="272"/>
    </location>
</feature>
<evidence type="ECO:0000256" key="1">
    <source>
        <dbReference type="ARBA" id="ARBA00022679"/>
    </source>
</evidence>
<keyword evidence="8" id="KW-1185">Reference proteome</keyword>
<dbReference type="PROSITE" id="PS50011">
    <property type="entry name" value="PROTEIN_KINASE_DOM"/>
    <property type="match status" value="1"/>
</dbReference>
<dbReference type="PROSITE" id="PS00108">
    <property type="entry name" value="PROTEIN_KINASE_ST"/>
    <property type="match status" value="1"/>
</dbReference>
<dbReference type="GO" id="GO:0005524">
    <property type="term" value="F:ATP binding"/>
    <property type="evidence" value="ECO:0007669"/>
    <property type="project" value="UniProtKB-KW"/>
</dbReference>
<protein>
    <submittedName>
        <fullName evidence="7">Serine/threonine protein kinase</fullName>
    </submittedName>
</protein>
<dbReference type="EMBL" id="PVNG01000005">
    <property type="protein sequence ID" value="PRX66707.1"/>
    <property type="molecule type" value="Genomic_DNA"/>
</dbReference>
<dbReference type="Gene3D" id="1.10.510.10">
    <property type="entry name" value="Transferase(Phosphotransferase) domain 1"/>
    <property type="match status" value="1"/>
</dbReference>
<feature type="region of interest" description="Disordered" evidence="5">
    <location>
        <begin position="322"/>
        <end position="390"/>
    </location>
</feature>
<dbReference type="InterPro" id="IPR011009">
    <property type="entry name" value="Kinase-like_dom_sf"/>
</dbReference>
<dbReference type="InterPro" id="IPR008271">
    <property type="entry name" value="Ser/Thr_kinase_AS"/>
</dbReference>
<keyword evidence="2" id="KW-0547">Nucleotide-binding</keyword>
<evidence type="ECO:0000313" key="7">
    <source>
        <dbReference type="EMBL" id="PRX66707.1"/>
    </source>
</evidence>
<organism evidence="7 8">
    <name type="scientific">Nonomuraea fuscirosea</name>
    <dbReference type="NCBI Taxonomy" id="1291556"/>
    <lineage>
        <taxon>Bacteria</taxon>
        <taxon>Bacillati</taxon>
        <taxon>Actinomycetota</taxon>
        <taxon>Actinomycetes</taxon>
        <taxon>Streptosporangiales</taxon>
        <taxon>Streptosporangiaceae</taxon>
        <taxon>Nonomuraea</taxon>
    </lineage>
</organism>
<gene>
    <name evidence="7" type="ORF">B0I32_105147</name>
</gene>
<evidence type="ECO:0000256" key="5">
    <source>
        <dbReference type="SAM" id="MobiDB-lite"/>
    </source>
</evidence>
<dbReference type="SMART" id="SM00220">
    <property type="entry name" value="S_TKc"/>
    <property type="match status" value="1"/>
</dbReference>
<feature type="compositionally biased region" description="Basic and acidic residues" evidence="5">
    <location>
        <begin position="348"/>
        <end position="373"/>
    </location>
</feature>
<sequence length="485" mass="49825">MSDPGGFGPLTEDEREVIGPYRIAGRMGAGGMGVVYAGTAPDGARVAVKVIHPGLAADPDFHARFVREVDMLSRVRGRCTVSVLAADTAAMPPWLATEYVPGPTLNAHVRGGGPLAYERLIDFGVDIAEALTDIHRAGVVHRDLKPGNVILSASGAKVLDFGIARALDESGLTGTGGLIGTPGWISPEQYRGEQADAAADVFAWGALMTYAATGQPPFGTGPPEVLAYRVMSTDPDVSGVPAPLRALVRAALAKDRAARPAAHELLARTAAIRAGTADPAGGGKRMTVPLWPAAAAVTAVVVAGVVIAVSSSGVLGALVSPDGSPATAEAAGRSSGETPSDTPEPDVTPERTPDDTAEPTPEKSTKSPEKTPEETESETPTPRRTKRPSIPCASASAVLSYLKRMNQGSLPADARVTGSKCSGKWVAARIESPSVGGVQLVATRNAGGFTGGEYGSNFCSLTDQPSLLRSAPATIRGWLCPNGFS</sequence>
<dbReference type="InterPro" id="IPR000719">
    <property type="entry name" value="Prot_kinase_dom"/>
</dbReference>
<dbReference type="Proteomes" id="UP000238312">
    <property type="component" value="Unassembled WGS sequence"/>
</dbReference>
<dbReference type="AlphaFoldDB" id="A0A2T0N3M8"/>
<name>A0A2T0N3M8_9ACTN</name>
<reference evidence="7 8" key="1">
    <citation type="submission" date="2018-03" db="EMBL/GenBank/DDBJ databases">
        <title>Genomic Encyclopedia of Type Strains, Phase III (KMG-III): the genomes of soil and plant-associated and newly described type strains.</title>
        <authorList>
            <person name="Whitman W."/>
        </authorList>
    </citation>
    <scope>NUCLEOTIDE SEQUENCE [LARGE SCALE GENOMIC DNA]</scope>
    <source>
        <strain evidence="7 8">CGMCC 4.7104</strain>
    </source>
</reference>
<evidence type="ECO:0000259" key="6">
    <source>
        <dbReference type="PROSITE" id="PS50011"/>
    </source>
</evidence>
<proteinExistence type="predicted"/>
<keyword evidence="3 7" id="KW-0418">Kinase</keyword>
<evidence type="ECO:0000256" key="4">
    <source>
        <dbReference type="ARBA" id="ARBA00022840"/>
    </source>
</evidence>
<dbReference type="Gene3D" id="3.30.200.20">
    <property type="entry name" value="Phosphorylase Kinase, domain 1"/>
    <property type="match status" value="1"/>
</dbReference>
<dbReference type="RefSeq" id="WP_219911778.1">
    <property type="nucleotide sequence ID" value="NZ_PVNG01000005.1"/>
</dbReference>
<accession>A0A2T0N3M8</accession>
<keyword evidence="7" id="KW-0723">Serine/threonine-protein kinase</keyword>
<dbReference type="PANTHER" id="PTHR43289:SF34">
    <property type="entry name" value="SERINE_THREONINE-PROTEIN KINASE YBDM-RELATED"/>
    <property type="match status" value="1"/>
</dbReference>
<dbReference type="GO" id="GO:0004674">
    <property type="term" value="F:protein serine/threonine kinase activity"/>
    <property type="evidence" value="ECO:0007669"/>
    <property type="project" value="UniProtKB-KW"/>
</dbReference>
<dbReference type="CDD" id="cd14014">
    <property type="entry name" value="STKc_PknB_like"/>
    <property type="match status" value="1"/>
</dbReference>
<evidence type="ECO:0000256" key="2">
    <source>
        <dbReference type="ARBA" id="ARBA00022741"/>
    </source>
</evidence>
<dbReference type="SUPFAM" id="SSF56112">
    <property type="entry name" value="Protein kinase-like (PK-like)"/>
    <property type="match status" value="1"/>
</dbReference>
<keyword evidence="1" id="KW-0808">Transferase</keyword>
<evidence type="ECO:0000313" key="8">
    <source>
        <dbReference type="Proteomes" id="UP000238312"/>
    </source>
</evidence>